<evidence type="ECO:0000313" key="2">
    <source>
        <dbReference type="EMBL" id="PSL21784.1"/>
    </source>
</evidence>
<sequence length="155" mass="16529">MTESGFMQQRISLITLAVNDLEASAAFYEALGWGRVDSPDGVIAFDLIGQTLGLYPRDKLAEDMGLSPDDIGGFSGVTFAHNVRAASDVAPILARAEAAGGRIIKPAADIFWGGHIGYFADPDGHVWEVAHNPFSPLSEEGAFRWNGYGNTDQGS</sequence>
<protein>
    <recommendedName>
        <fullName evidence="1">VOC domain-containing protein</fullName>
    </recommendedName>
</protein>
<feature type="domain" description="VOC" evidence="1">
    <location>
        <begin position="10"/>
        <end position="132"/>
    </location>
</feature>
<dbReference type="Pfam" id="PF00903">
    <property type="entry name" value="Glyoxalase"/>
    <property type="match status" value="1"/>
</dbReference>
<dbReference type="Proteomes" id="UP000240418">
    <property type="component" value="Unassembled WGS sequence"/>
</dbReference>
<evidence type="ECO:0000313" key="3">
    <source>
        <dbReference type="Proteomes" id="UP000240418"/>
    </source>
</evidence>
<organism evidence="2 3">
    <name type="scientific">Shimia abyssi</name>
    <dbReference type="NCBI Taxonomy" id="1662395"/>
    <lineage>
        <taxon>Bacteria</taxon>
        <taxon>Pseudomonadati</taxon>
        <taxon>Pseudomonadota</taxon>
        <taxon>Alphaproteobacteria</taxon>
        <taxon>Rhodobacterales</taxon>
        <taxon>Roseobacteraceae</taxon>
    </lineage>
</organism>
<gene>
    <name evidence="2" type="ORF">CLV88_101208</name>
</gene>
<dbReference type="SUPFAM" id="SSF54593">
    <property type="entry name" value="Glyoxalase/Bleomycin resistance protein/Dihydroxybiphenyl dioxygenase"/>
    <property type="match status" value="1"/>
</dbReference>
<dbReference type="PANTHER" id="PTHR36503:SF1">
    <property type="entry name" value="BLR2520 PROTEIN"/>
    <property type="match status" value="1"/>
</dbReference>
<comment type="caution">
    <text evidence="2">The sequence shown here is derived from an EMBL/GenBank/DDBJ whole genome shotgun (WGS) entry which is preliminary data.</text>
</comment>
<dbReference type="InterPro" id="IPR037523">
    <property type="entry name" value="VOC_core"/>
</dbReference>
<proteinExistence type="predicted"/>
<keyword evidence="3" id="KW-1185">Reference proteome</keyword>
<dbReference type="Gene3D" id="3.10.180.10">
    <property type="entry name" value="2,3-Dihydroxybiphenyl 1,2-Dioxygenase, domain 1"/>
    <property type="match status" value="1"/>
</dbReference>
<dbReference type="PANTHER" id="PTHR36503">
    <property type="entry name" value="BLR2520 PROTEIN"/>
    <property type="match status" value="1"/>
</dbReference>
<dbReference type="EMBL" id="PYGJ01000001">
    <property type="protein sequence ID" value="PSL21784.1"/>
    <property type="molecule type" value="Genomic_DNA"/>
</dbReference>
<dbReference type="AlphaFoldDB" id="A0A2P8FJA4"/>
<accession>A0A2P8FJA4</accession>
<dbReference type="InterPro" id="IPR029068">
    <property type="entry name" value="Glyas_Bleomycin-R_OHBP_Dase"/>
</dbReference>
<evidence type="ECO:0000259" key="1">
    <source>
        <dbReference type="PROSITE" id="PS51819"/>
    </source>
</evidence>
<name>A0A2P8FJA4_9RHOB</name>
<dbReference type="InterPro" id="IPR004360">
    <property type="entry name" value="Glyas_Fos-R_dOase_dom"/>
</dbReference>
<reference evidence="2 3" key="1">
    <citation type="submission" date="2018-03" db="EMBL/GenBank/DDBJ databases">
        <title>Genomic Encyclopedia of Archaeal and Bacterial Type Strains, Phase II (KMG-II): from individual species to whole genera.</title>
        <authorList>
            <person name="Goeker M."/>
        </authorList>
    </citation>
    <scope>NUCLEOTIDE SEQUENCE [LARGE SCALE GENOMIC DNA]</scope>
    <source>
        <strain evidence="2 3">DSM 100673</strain>
    </source>
</reference>
<dbReference type="CDD" id="cd07251">
    <property type="entry name" value="VOC_like"/>
    <property type="match status" value="1"/>
</dbReference>
<dbReference type="PROSITE" id="PS51819">
    <property type="entry name" value="VOC"/>
    <property type="match status" value="1"/>
</dbReference>